<proteinExistence type="predicted"/>
<gene>
    <name evidence="1" type="ORF">TIFTF001_022172</name>
</gene>
<reference evidence="1" key="1">
    <citation type="submission" date="2023-07" db="EMBL/GenBank/DDBJ databases">
        <title>draft genome sequence of fig (Ficus carica).</title>
        <authorList>
            <person name="Takahashi T."/>
            <person name="Nishimura K."/>
        </authorList>
    </citation>
    <scope>NUCLEOTIDE SEQUENCE</scope>
</reference>
<evidence type="ECO:0000313" key="1">
    <source>
        <dbReference type="EMBL" id="GMN53038.1"/>
    </source>
</evidence>
<evidence type="ECO:0000313" key="2">
    <source>
        <dbReference type="Proteomes" id="UP001187192"/>
    </source>
</evidence>
<dbReference type="EMBL" id="BTGU01000044">
    <property type="protein sequence ID" value="GMN53038.1"/>
    <property type="molecule type" value="Genomic_DNA"/>
</dbReference>
<keyword evidence="2" id="KW-1185">Reference proteome</keyword>
<comment type="caution">
    <text evidence="1">The sequence shown here is derived from an EMBL/GenBank/DDBJ whole genome shotgun (WGS) entry which is preliminary data.</text>
</comment>
<organism evidence="1 2">
    <name type="scientific">Ficus carica</name>
    <name type="common">Common fig</name>
    <dbReference type="NCBI Taxonomy" id="3494"/>
    <lineage>
        <taxon>Eukaryota</taxon>
        <taxon>Viridiplantae</taxon>
        <taxon>Streptophyta</taxon>
        <taxon>Embryophyta</taxon>
        <taxon>Tracheophyta</taxon>
        <taxon>Spermatophyta</taxon>
        <taxon>Magnoliopsida</taxon>
        <taxon>eudicotyledons</taxon>
        <taxon>Gunneridae</taxon>
        <taxon>Pentapetalae</taxon>
        <taxon>rosids</taxon>
        <taxon>fabids</taxon>
        <taxon>Rosales</taxon>
        <taxon>Moraceae</taxon>
        <taxon>Ficeae</taxon>
        <taxon>Ficus</taxon>
    </lineage>
</organism>
<dbReference type="AlphaFoldDB" id="A0AA88ATD1"/>
<protein>
    <submittedName>
        <fullName evidence="1">Uncharacterized protein</fullName>
    </submittedName>
</protein>
<name>A0AA88ATD1_FICCA</name>
<accession>A0AA88ATD1</accession>
<sequence>MIIRPKHVLVKGDARRLSTASRAKAVEMVVLGAIGELLAKTKVKVKDTEGIDVQLQHVQTRRYC</sequence>
<dbReference type="Proteomes" id="UP001187192">
    <property type="component" value="Unassembled WGS sequence"/>
</dbReference>